<evidence type="ECO:0000313" key="1">
    <source>
        <dbReference type="EMBL" id="CAG8803321.1"/>
    </source>
</evidence>
<keyword evidence="2" id="KW-1185">Reference proteome</keyword>
<accession>A0A9N9JYB4</accession>
<proteinExistence type="predicted"/>
<dbReference type="EMBL" id="CAJVPZ010074691">
    <property type="protein sequence ID" value="CAG8803321.1"/>
    <property type="molecule type" value="Genomic_DNA"/>
</dbReference>
<evidence type="ECO:0000313" key="2">
    <source>
        <dbReference type="Proteomes" id="UP000789396"/>
    </source>
</evidence>
<feature type="non-terminal residue" evidence="1">
    <location>
        <position position="60"/>
    </location>
</feature>
<dbReference type="OrthoDB" id="2425974at2759"/>
<name>A0A9N9JYB4_9GLOM</name>
<comment type="caution">
    <text evidence="1">The sequence shown here is derived from an EMBL/GenBank/DDBJ whole genome shotgun (WGS) entry which is preliminary data.</text>
</comment>
<dbReference type="Proteomes" id="UP000789396">
    <property type="component" value="Unassembled WGS sequence"/>
</dbReference>
<dbReference type="AlphaFoldDB" id="A0A9N9JYB4"/>
<protein>
    <submittedName>
        <fullName evidence="1">8889_t:CDS:1</fullName>
    </submittedName>
</protein>
<reference evidence="1" key="1">
    <citation type="submission" date="2021-06" db="EMBL/GenBank/DDBJ databases">
        <authorList>
            <person name="Kallberg Y."/>
            <person name="Tangrot J."/>
            <person name="Rosling A."/>
        </authorList>
    </citation>
    <scope>NUCLEOTIDE SEQUENCE</scope>
    <source>
        <strain evidence="1">IN212</strain>
    </source>
</reference>
<organism evidence="1 2">
    <name type="scientific">Racocetra fulgida</name>
    <dbReference type="NCBI Taxonomy" id="60492"/>
    <lineage>
        <taxon>Eukaryota</taxon>
        <taxon>Fungi</taxon>
        <taxon>Fungi incertae sedis</taxon>
        <taxon>Mucoromycota</taxon>
        <taxon>Glomeromycotina</taxon>
        <taxon>Glomeromycetes</taxon>
        <taxon>Diversisporales</taxon>
        <taxon>Gigasporaceae</taxon>
        <taxon>Racocetra</taxon>
    </lineage>
</organism>
<gene>
    <name evidence="1" type="ORF">RFULGI_LOCUS17964</name>
</gene>
<sequence length="60" mass="7170">IFLVFLRYLTMQTSIHISITQKQEYSYSFGIAKSSLKFALENKLVDEFVRLVKRFIEDYT</sequence>
<feature type="non-terminal residue" evidence="1">
    <location>
        <position position="1"/>
    </location>
</feature>